<accession>A0A8H4QJE8</accession>
<feature type="region of interest" description="Disordered" evidence="1">
    <location>
        <begin position="1"/>
        <end position="28"/>
    </location>
</feature>
<keyword evidence="3" id="KW-1185">Reference proteome</keyword>
<evidence type="ECO:0000313" key="3">
    <source>
        <dbReference type="Proteomes" id="UP000521872"/>
    </source>
</evidence>
<reference evidence="2 3" key="1">
    <citation type="submission" date="2019-12" db="EMBL/GenBank/DDBJ databases">
        <authorList>
            <person name="Floudas D."/>
            <person name="Bentzer J."/>
            <person name="Ahren D."/>
            <person name="Johansson T."/>
            <person name="Persson P."/>
            <person name="Tunlid A."/>
        </authorList>
    </citation>
    <scope>NUCLEOTIDE SEQUENCE [LARGE SCALE GENOMIC DNA]</scope>
    <source>
        <strain evidence="2 3">CBS 102.39</strain>
    </source>
</reference>
<dbReference type="InterPro" id="IPR029063">
    <property type="entry name" value="SAM-dependent_MTases_sf"/>
</dbReference>
<sequence>MDQDSDNESDILSASMHSEAMSDRSTDTSYIVDRSMRSGSPVSVVSLTESMQARMYRQEYGRGLNNYSDVYRLAADDEELDRLSKQHDMFVDIMGGKYVPPMASVMADDVPGETKACLDIGCGSGSWIMDVAHDFPHCSAVAVDLIPMQSPSMPPNLRSEVDDVNLGLEHFYGDFNVVHARLISSGIKDYHLLVDQIGFVLRPGGLIDISEFDFYLYDKDHKRIEVDMDGVGPPWWARWMTLTRQAIKDIGGDVDAATHLLDWVNANPLFEDAVYREFWLPVVAPPPSPDDSEFMKSFYAKMHEDVSAFMGSARPLLLGSGLPEDLMNTLEANMKQEMVDRKIAQYTRLQCVYARKKVRR</sequence>
<dbReference type="SUPFAM" id="SSF53335">
    <property type="entry name" value="S-adenosyl-L-methionine-dependent methyltransferases"/>
    <property type="match status" value="1"/>
</dbReference>
<comment type="caution">
    <text evidence="2">The sequence shown here is derived from an EMBL/GenBank/DDBJ whole genome shotgun (WGS) entry which is preliminary data.</text>
</comment>
<dbReference type="Pfam" id="PF13489">
    <property type="entry name" value="Methyltransf_23"/>
    <property type="match status" value="1"/>
</dbReference>
<gene>
    <name evidence="2" type="ORF">D9613_004147</name>
</gene>
<dbReference type="Proteomes" id="UP000521872">
    <property type="component" value="Unassembled WGS sequence"/>
</dbReference>
<dbReference type="CDD" id="cd02440">
    <property type="entry name" value="AdoMet_MTases"/>
    <property type="match status" value="1"/>
</dbReference>
<protein>
    <recommendedName>
        <fullName evidence="4">S-adenosyl-L-methionine-dependent methyltransferase</fullName>
    </recommendedName>
</protein>
<evidence type="ECO:0000313" key="2">
    <source>
        <dbReference type="EMBL" id="KAF4612003.1"/>
    </source>
</evidence>
<dbReference type="EMBL" id="JAACJL010000057">
    <property type="protein sequence ID" value="KAF4612003.1"/>
    <property type="molecule type" value="Genomic_DNA"/>
</dbReference>
<dbReference type="AlphaFoldDB" id="A0A8H4QJE8"/>
<dbReference type="Gene3D" id="3.40.50.150">
    <property type="entry name" value="Vaccinia Virus protein VP39"/>
    <property type="match status" value="1"/>
</dbReference>
<evidence type="ECO:0008006" key="4">
    <source>
        <dbReference type="Google" id="ProtNLM"/>
    </source>
</evidence>
<organism evidence="2 3">
    <name type="scientific">Agrocybe pediades</name>
    <dbReference type="NCBI Taxonomy" id="84607"/>
    <lineage>
        <taxon>Eukaryota</taxon>
        <taxon>Fungi</taxon>
        <taxon>Dikarya</taxon>
        <taxon>Basidiomycota</taxon>
        <taxon>Agaricomycotina</taxon>
        <taxon>Agaricomycetes</taxon>
        <taxon>Agaricomycetidae</taxon>
        <taxon>Agaricales</taxon>
        <taxon>Agaricineae</taxon>
        <taxon>Strophariaceae</taxon>
        <taxon>Agrocybe</taxon>
    </lineage>
</organism>
<evidence type="ECO:0000256" key="1">
    <source>
        <dbReference type="SAM" id="MobiDB-lite"/>
    </source>
</evidence>
<name>A0A8H4QJE8_9AGAR</name>
<proteinExistence type="predicted"/>